<dbReference type="EMBL" id="CP019343">
    <property type="protein sequence ID" value="ARN74279.1"/>
    <property type="molecule type" value="Genomic_DNA"/>
</dbReference>
<name>A0A1X9NFI3_9GAMM</name>
<gene>
    <name evidence="1" type="ORF">BST96_09180</name>
</gene>
<evidence type="ECO:0000313" key="2">
    <source>
        <dbReference type="Proteomes" id="UP000193450"/>
    </source>
</evidence>
<dbReference type="OrthoDB" id="271452at2"/>
<evidence type="ECO:0000313" key="1">
    <source>
        <dbReference type="EMBL" id="ARN74279.1"/>
    </source>
</evidence>
<sequence length="185" mass="21726">MNGCQENNFYQYDINKDNIITSICQDFLRFAEQNDYLLKEARILNSPLFDFIEGDDTRYMNSVLINRVRETKIQLTVPFRCDSQDHRRYMEMSIIPLEDDGLRFKNFLVKSEKKQDIVLSNLDTHKSIDVISMCSWCNRFKVTNTQWEEADIAVRELGLFGDNDRKRITHGICQTCSELIMTAEG</sequence>
<keyword evidence="2" id="KW-1185">Reference proteome</keyword>
<accession>A0A1X9NFI3</accession>
<protein>
    <submittedName>
        <fullName evidence="1">Uncharacterized protein</fullName>
    </submittedName>
</protein>
<dbReference type="AlphaFoldDB" id="A0A1X9NFI3"/>
<dbReference type="KEGG" id="osg:BST96_09180"/>
<organism evidence="1 2">
    <name type="scientific">Oceanicoccus sagamiensis</name>
    <dbReference type="NCBI Taxonomy" id="716816"/>
    <lineage>
        <taxon>Bacteria</taxon>
        <taxon>Pseudomonadati</taxon>
        <taxon>Pseudomonadota</taxon>
        <taxon>Gammaproteobacteria</taxon>
        <taxon>Cellvibrionales</taxon>
        <taxon>Spongiibacteraceae</taxon>
        <taxon>Oceanicoccus</taxon>
    </lineage>
</organism>
<dbReference type="RefSeq" id="WP_085758417.1">
    <property type="nucleotide sequence ID" value="NZ_CP019343.1"/>
</dbReference>
<proteinExistence type="predicted"/>
<dbReference type="Proteomes" id="UP000193450">
    <property type="component" value="Chromosome"/>
</dbReference>
<reference evidence="1 2" key="1">
    <citation type="submission" date="2016-11" db="EMBL/GenBank/DDBJ databases">
        <title>Trade-off between light-utilization and light-protection in marine flavobacteria.</title>
        <authorList>
            <person name="Kumagai Y."/>
        </authorList>
    </citation>
    <scope>NUCLEOTIDE SEQUENCE [LARGE SCALE GENOMIC DNA]</scope>
    <source>
        <strain evidence="1 2">NBRC 107125</strain>
    </source>
</reference>